<protein>
    <submittedName>
        <fullName evidence="1">Uncharacterized protein</fullName>
    </submittedName>
</protein>
<name>A0A3M7Q3W3_BRAPC</name>
<organism evidence="1 2">
    <name type="scientific">Brachionus plicatilis</name>
    <name type="common">Marine rotifer</name>
    <name type="synonym">Brachionus muelleri</name>
    <dbReference type="NCBI Taxonomy" id="10195"/>
    <lineage>
        <taxon>Eukaryota</taxon>
        <taxon>Metazoa</taxon>
        <taxon>Spiralia</taxon>
        <taxon>Gnathifera</taxon>
        <taxon>Rotifera</taxon>
        <taxon>Eurotatoria</taxon>
        <taxon>Monogononta</taxon>
        <taxon>Pseudotrocha</taxon>
        <taxon>Ploima</taxon>
        <taxon>Brachionidae</taxon>
        <taxon>Brachionus</taxon>
    </lineage>
</organism>
<dbReference type="AlphaFoldDB" id="A0A3M7Q3W3"/>
<accession>A0A3M7Q3W3</accession>
<reference evidence="1 2" key="1">
    <citation type="journal article" date="2018" name="Sci. Rep.">
        <title>Genomic signatures of local adaptation to the degree of environmental predictability in rotifers.</title>
        <authorList>
            <person name="Franch-Gras L."/>
            <person name="Hahn C."/>
            <person name="Garcia-Roger E.M."/>
            <person name="Carmona M.J."/>
            <person name="Serra M."/>
            <person name="Gomez A."/>
        </authorList>
    </citation>
    <scope>NUCLEOTIDE SEQUENCE [LARGE SCALE GENOMIC DNA]</scope>
    <source>
        <strain evidence="1">HYR1</strain>
    </source>
</reference>
<dbReference type="EMBL" id="REGN01007563">
    <property type="protein sequence ID" value="RNA05882.1"/>
    <property type="molecule type" value="Genomic_DNA"/>
</dbReference>
<sequence length="109" mass="12308">MECKNSQQQHSLQFHLVDNSQSIEFELHFRRGCKNCNCSSLIEAEQKIDYLPMQILDQPIVDAEFGCEYCSVSINYFENCSNCSCNHAATLGCNFEKTFAVVFGCAFAA</sequence>
<evidence type="ECO:0000313" key="1">
    <source>
        <dbReference type="EMBL" id="RNA05882.1"/>
    </source>
</evidence>
<comment type="caution">
    <text evidence="1">The sequence shown here is derived from an EMBL/GenBank/DDBJ whole genome shotgun (WGS) entry which is preliminary data.</text>
</comment>
<proteinExistence type="predicted"/>
<keyword evidence="2" id="KW-1185">Reference proteome</keyword>
<dbReference type="Proteomes" id="UP000276133">
    <property type="component" value="Unassembled WGS sequence"/>
</dbReference>
<gene>
    <name evidence="1" type="ORF">BpHYR1_038089</name>
</gene>
<evidence type="ECO:0000313" key="2">
    <source>
        <dbReference type="Proteomes" id="UP000276133"/>
    </source>
</evidence>